<dbReference type="SUPFAM" id="SSF52540">
    <property type="entry name" value="P-loop containing nucleoside triphosphate hydrolases"/>
    <property type="match status" value="1"/>
</dbReference>
<keyword evidence="2" id="KW-0547">Nucleotide-binding</keyword>
<evidence type="ECO:0000256" key="1">
    <source>
        <dbReference type="ARBA" id="ARBA00006512"/>
    </source>
</evidence>
<dbReference type="PANTHER" id="PTHR30121">
    <property type="entry name" value="UNCHARACTERIZED PROTEIN YJGR-RELATED"/>
    <property type="match status" value="1"/>
</dbReference>
<evidence type="ECO:0000259" key="4">
    <source>
        <dbReference type="SMART" id="SM00382"/>
    </source>
</evidence>
<evidence type="ECO:0000256" key="2">
    <source>
        <dbReference type="ARBA" id="ARBA00022741"/>
    </source>
</evidence>
<keyword evidence="3" id="KW-0067">ATP-binding</keyword>
<dbReference type="PANTHER" id="PTHR30121:SF12">
    <property type="entry name" value="TYPE IV SECRETION SYSTEM PROTEIN CAGE"/>
    <property type="match status" value="1"/>
</dbReference>
<organism evidence="5 6">
    <name type="scientific">Roseicitreum antarcticum</name>
    <dbReference type="NCBI Taxonomy" id="564137"/>
    <lineage>
        <taxon>Bacteria</taxon>
        <taxon>Pseudomonadati</taxon>
        <taxon>Pseudomonadota</taxon>
        <taxon>Alphaproteobacteria</taxon>
        <taxon>Rhodobacterales</taxon>
        <taxon>Paracoccaceae</taxon>
        <taxon>Roseicitreum</taxon>
    </lineage>
</organism>
<keyword evidence="6" id="KW-1185">Reference proteome</keyword>
<sequence>MPRDSLMDVDEHGAALDPLTALPAWVKGEKRLSSMLPYVSLVTDSTIRTRGNELMQCIRLEGVNSTTNEDAHLDRIGALLAGIVAQVGTEFSFYLHKVSKAVDVTLPPMTGDGFAAEIDRRWRAHLGRAGLRDKTITLSVLKRPEAGSRIPFGLGASKARLAADTTRRMRKLDEVVGFLLSSFDELKPRLLSAKTGELLGFLGSLNTGEEHPLYPRSRLGVIAEDVANTRVTFRGTTIQLSDGAVGEKFGAIFAVKNYPAKTDSLMLDELNLPVDMVVTHSFVPINSNIMAGRIKRHVRLMQAANDGAVSLTEELELARDDLESKRLIFGEHHMSVAVYARSREALDDIAAEIRNISATSGINLISEAFGARAHYMAQHPGNTGARSRKAAITNHNFADLATFHRTPLGKTGSEVPWGVPIALFPTPERSGFRFNFHEQGAPDREPTGGHTLILGRPGSGKSVLAAFLMTMARRAGARLFVFDYRAGMEMAVRALGGSYSTVRAGRPTGLNPLQTEIDARGQAWLSDWLASLLERRDRPLTPVQTNRLQEVVRQNASAGNAGLRNWSDFASLLVSTDDEGDLFERMQEWTPDGRYGWIFGANAQDNFSLEGSLDSDIAGFDLTGILDSESERERMAVLSYLFRRVERVIEDRKPTIIVIDEAWKALDNAYFAERLSNWLVTARKQNAVVVMMTQYASQLERTRTGKTIVEAVPTQVLLPNIRASAADYAMLGLSEKELDVLLGVGSASRLALVRDDRGSVVIDADLAALGPLVTILGGMEKGEALAGADYRDRPDFWRLK</sequence>
<dbReference type="SMART" id="SM00382">
    <property type="entry name" value="AAA"/>
    <property type="match status" value="1"/>
</dbReference>
<dbReference type="RefSeq" id="WP_397544912.1">
    <property type="nucleotide sequence ID" value="NZ_CP061500.1"/>
</dbReference>
<dbReference type="InterPro" id="IPR051162">
    <property type="entry name" value="T4SS_component"/>
</dbReference>
<accession>A0A1H3EDE8</accession>
<dbReference type="Pfam" id="PF03135">
    <property type="entry name" value="CagE_TrbE_VirB"/>
    <property type="match status" value="1"/>
</dbReference>
<reference evidence="5 6" key="1">
    <citation type="submission" date="2016-10" db="EMBL/GenBank/DDBJ databases">
        <authorList>
            <person name="de Groot N.N."/>
        </authorList>
    </citation>
    <scope>NUCLEOTIDE SEQUENCE [LARGE SCALE GENOMIC DNA]</scope>
    <source>
        <strain evidence="5 6">CGMCC 1.8894</strain>
    </source>
</reference>
<dbReference type="AlphaFoldDB" id="A0A1H3EDE8"/>
<dbReference type="GO" id="GO:0005524">
    <property type="term" value="F:ATP binding"/>
    <property type="evidence" value="ECO:0007669"/>
    <property type="project" value="UniProtKB-KW"/>
</dbReference>
<dbReference type="InterPro" id="IPR018145">
    <property type="entry name" value="CagE_TrbE_VirB_cntrl_dom"/>
</dbReference>
<dbReference type="EMBL" id="FNOM01000020">
    <property type="protein sequence ID" value="SDX76655.1"/>
    <property type="molecule type" value="Genomic_DNA"/>
</dbReference>
<feature type="domain" description="AAA+ ATPase" evidence="4">
    <location>
        <begin position="447"/>
        <end position="722"/>
    </location>
</feature>
<dbReference type="InterPro" id="IPR003593">
    <property type="entry name" value="AAA+_ATPase"/>
</dbReference>
<evidence type="ECO:0000256" key="3">
    <source>
        <dbReference type="ARBA" id="ARBA00022840"/>
    </source>
</evidence>
<dbReference type="Proteomes" id="UP000198539">
    <property type="component" value="Unassembled WGS sequence"/>
</dbReference>
<name>A0A1H3EDE8_9RHOB</name>
<proteinExistence type="inferred from homology"/>
<protein>
    <submittedName>
        <fullName evidence="5">Type IV secretion system protein VirB4</fullName>
    </submittedName>
</protein>
<evidence type="ECO:0000313" key="6">
    <source>
        <dbReference type="Proteomes" id="UP000198539"/>
    </source>
</evidence>
<dbReference type="Gene3D" id="3.40.50.300">
    <property type="entry name" value="P-loop containing nucleotide triphosphate hydrolases"/>
    <property type="match status" value="2"/>
</dbReference>
<evidence type="ECO:0000313" key="5">
    <source>
        <dbReference type="EMBL" id="SDX76655.1"/>
    </source>
</evidence>
<dbReference type="InterPro" id="IPR027417">
    <property type="entry name" value="P-loop_NTPase"/>
</dbReference>
<gene>
    <name evidence="5" type="ORF">SAMN04488238_12014</name>
</gene>
<comment type="similarity">
    <text evidence="1">Belongs to the TrbE/VirB4 family.</text>
</comment>
<dbReference type="STRING" id="564137.SAMN04488238_12014"/>